<name>A0A934R3Z3_9BACT</name>
<gene>
    <name evidence="2" type="ORF">JIN84_20265</name>
</gene>
<keyword evidence="1" id="KW-0732">Signal</keyword>
<organism evidence="2 3">
    <name type="scientific">Luteolibacter yonseiensis</name>
    <dbReference type="NCBI Taxonomy" id="1144680"/>
    <lineage>
        <taxon>Bacteria</taxon>
        <taxon>Pseudomonadati</taxon>
        <taxon>Verrucomicrobiota</taxon>
        <taxon>Verrucomicrobiia</taxon>
        <taxon>Verrucomicrobiales</taxon>
        <taxon>Verrucomicrobiaceae</taxon>
        <taxon>Luteolibacter</taxon>
    </lineage>
</organism>
<dbReference type="EMBL" id="JAENIK010000012">
    <property type="protein sequence ID" value="MBK1817968.1"/>
    <property type="molecule type" value="Genomic_DNA"/>
</dbReference>
<sequence length="300" mass="31066">MKINTATCLLTALMAAAQVNAASVAPTYSMIVSTSEGVGAFNSSLSGTSVQTFDNLLGVRENVVWEGVGTFDKLNVINPNVYGGAPSASSPNGTPYAVEGIGQIGVTTLKLNQATSYFGLYWSAGDASNDMKFYNNGVLVADFTTANLMDLLPDSYYGNPIQSGDNVGGNGHEPYGFINFIGDANTSWDTIVFTNGHGSGFEADNYTVRANGWNPGQDGGLPGTPLLFLESTDGEQTVSTIDNATLNGDKLVLDLTGPNGAKSTLDFAPSAPAAPAPPITIIAAFASVIALKGLRRKTAA</sequence>
<dbReference type="Proteomes" id="UP000600139">
    <property type="component" value="Unassembled WGS sequence"/>
</dbReference>
<evidence type="ECO:0000313" key="2">
    <source>
        <dbReference type="EMBL" id="MBK1817968.1"/>
    </source>
</evidence>
<feature type="signal peptide" evidence="1">
    <location>
        <begin position="1"/>
        <end position="21"/>
    </location>
</feature>
<dbReference type="RefSeq" id="WP_200352893.1">
    <property type="nucleotide sequence ID" value="NZ_BAABHZ010000001.1"/>
</dbReference>
<dbReference type="AlphaFoldDB" id="A0A934R3Z3"/>
<accession>A0A934R3Z3</accession>
<evidence type="ECO:0000256" key="1">
    <source>
        <dbReference type="SAM" id="SignalP"/>
    </source>
</evidence>
<protein>
    <recommendedName>
        <fullName evidence="4">PEP-CTERM sorting domain-containing protein</fullName>
    </recommendedName>
</protein>
<evidence type="ECO:0000313" key="3">
    <source>
        <dbReference type="Proteomes" id="UP000600139"/>
    </source>
</evidence>
<reference evidence="2" key="1">
    <citation type="submission" date="2021-01" db="EMBL/GenBank/DDBJ databases">
        <title>Modified the classification status of verrucomicrobia.</title>
        <authorList>
            <person name="Feng X."/>
        </authorList>
    </citation>
    <scope>NUCLEOTIDE SEQUENCE</scope>
    <source>
        <strain evidence="2">JCM 18052</strain>
    </source>
</reference>
<evidence type="ECO:0008006" key="4">
    <source>
        <dbReference type="Google" id="ProtNLM"/>
    </source>
</evidence>
<feature type="chain" id="PRO_5037578214" description="PEP-CTERM sorting domain-containing protein" evidence="1">
    <location>
        <begin position="22"/>
        <end position="300"/>
    </location>
</feature>
<comment type="caution">
    <text evidence="2">The sequence shown here is derived from an EMBL/GenBank/DDBJ whole genome shotgun (WGS) entry which is preliminary data.</text>
</comment>
<keyword evidence="3" id="KW-1185">Reference proteome</keyword>
<proteinExistence type="predicted"/>